<feature type="domain" description="N-acetylmuramoyl-L-alanine amidase" evidence="2">
    <location>
        <begin position="166"/>
        <end position="259"/>
    </location>
</feature>
<evidence type="ECO:0000256" key="1">
    <source>
        <dbReference type="SAM" id="Phobius"/>
    </source>
</evidence>
<evidence type="ECO:0000259" key="2">
    <source>
        <dbReference type="Pfam" id="PF01510"/>
    </source>
</evidence>
<proteinExistence type="predicted"/>
<feature type="transmembrane region" description="Helical" evidence="1">
    <location>
        <begin position="12"/>
        <end position="32"/>
    </location>
</feature>
<dbReference type="AlphaFoldDB" id="A0A1W2E0W6"/>
<dbReference type="GO" id="GO:0009253">
    <property type="term" value="P:peptidoglycan catabolic process"/>
    <property type="evidence" value="ECO:0007669"/>
    <property type="project" value="InterPro"/>
</dbReference>
<dbReference type="InterPro" id="IPR002502">
    <property type="entry name" value="Amidase_domain"/>
</dbReference>
<keyword evidence="1" id="KW-0472">Membrane</keyword>
<dbReference type="Pfam" id="PF01510">
    <property type="entry name" value="Amidase_2"/>
    <property type="match status" value="1"/>
</dbReference>
<accession>A0A1W2E0W6</accession>
<reference evidence="3 4" key="1">
    <citation type="submission" date="2017-04" db="EMBL/GenBank/DDBJ databases">
        <authorList>
            <person name="Afonso C.L."/>
            <person name="Miller P.J."/>
            <person name="Scott M.A."/>
            <person name="Spackman E."/>
            <person name="Goraichik I."/>
            <person name="Dimitrov K.M."/>
            <person name="Suarez D.L."/>
            <person name="Swayne D.E."/>
        </authorList>
    </citation>
    <scope>NUCLEOTIDE SEQUENCE [LARGE SCALE GENOMIC DNA]</scope>
    <source>
        <strain evidence="3 4">DSM 5090</strain>
    </source>
</reference>
<dbReference type="OrthoDB" id="548109at2"/>
<evidence type="ECO:0000313" key="4">
    <source>
        <dbReference type="Proteomes" id="UP000192738"/>
    </source>
</evidence>
<dbReference type="Proteomes" id="UP000192738">
    <property type="component" value="Unassembled WGS sequence"/>
</dbReference>
<protein>
    <submittedName>
        <fullName evidence="3">N-acetylmuramoyl-L-alanine amidase</fullName>
    </submittedName>
</protein>
<dbReference type="RefSeq" id="WP_084577440.1">
    <property type="nucleotide sequence ID" value="NZ_CP155572.1"/>
</dbReference>
<keyword evidence="1" id="KW-1133">Transmembrane helix</keyword>
<dbReference type="STRING" id="112901.SAMN04488500_11962"/>
<dbReference type="EMBL" id="FWXI01000019">
    <property type="protein sequence ID" value="SMD03097.1"/>
    <property type="molecule type" value="Genomic_DNA"/>
</dbReference>
<keyword evidence="4" id="KW-1185">Reference proteome</keyword>
<evidence type="ECO:0000313" key="3">
    <source>
        <dbReference type="EMBL" id="SMD03097.1"/>
    </source>
</evidence>
<keyword evidence="1" id="KW-0812">Transmembrane</keyword>
<name>A0A1W2E0W6_9FIRM</name>
<sequence>MLGSNDLQIFSWVIGLMLGLNVLTMALFVLFAKLPHGQFREMIRNIIYQLDKFADKMENSEKRAAAIQQINSILGWRGILIPVALVGWVIDTEVAVIRQMQKATDTPNLHDDQEGRISSMEQVTLTDIKQMAIEAKAALQQSAERYQWPIKVYLHWSAGHYDQFFYDYHINIGQDGAIFTSTKDLSEKKSHTYYRNNGAIGIAAACAYNATSCSDLGPEPPTSAQIEAMAQITAALSEALEIPIDTEHFMTHAEAADNMDGCDPGYAANGYPQGKYGPQNSVERWDLWVVAVGDHPGTGGDILRAKGAGYQYH</sequence>
<dbReference type="SUPFAM" id="SSF55846">
    <property type="entry name" value="N-acetylmuramoyl-L-alanine amidase-like"/>
    <property type="match status" value="1"/>
</dbReference>
<organism evidence="3 4">
    <name type="scientific">Sporomusa malonica</name>
    <dbReference type="NCBI Taxonomy" id="112901"/>
    <lineage>
        <taxon>Bacteria</taxon>
        <taxon>Bacillati</taxon>
        <taxon>Bacillota</taxon>
        <taxon>Negativicutes</taxon>
        <taxon>Selenomonadales</taxon>
        <taxon>Sporomusaceae</taxon>
        <taxon>Sporomusa</taxon>
    </lineage>
</organism>
<dbReference type="InterPro" id="IPR036505">
    <property type="entry name" value="Amidase/PGRP_sf"/>
</dbReference>
<dbReference type="Gene3D" id="3.40.80.10">
    <property type="entry name" value="Peptidoglycan recognition protein-like"/>
    <property type="match status" value="1"/>
</dbReference>
<dbReference type="GO" id="GO:0008745">
    <property type="term" value="F:N-acetylmuramoyl-L-alanine amidase activity"/>
    <property type="evidence" value="ECO:0007669"/>
    <property type="project" value="InterPro"/>
</dbReference>
<gene>
    <name evidence="3" type="ORF">SAMN04488500_11962</name>
</gene>